<reference evidence="2" key="1">
    <citation type="journal article" date="2014" name="Int. J. Syst. Evol. Microbiol.">
        <title>Complete genome sequence of Corynebacterium casei LMG S-19264T (=DSM 44701T), isolated from a smear-ripened cheese.</title>
        <authorList>
            <consortium name="US DOE Joint Genome Institute (JGI-PGF)"/>
            <person name="Walter F."/>
            <person name="Albersmeier A."/>
            <person name="Kalinowski J."/>
            <person name="Ruckert C."/>
        </authorList>
    </citation>
    <scope>NUCLEOTIDE SEQUENCE</scope>
    <source>
        <strain evidence="2">CGMCC 1.10749</strain>
    </source>
</reference>
<dbReference type="AlphaFoldDB" id="A0A8H9KQG6"/>
<dbReference type="GO" id="GO:1990189">
    <property type="term" value="F:protein N-terminal-serine acetyltransferase activity"/>
    <property type="evidence" value="ECO:0007669"/>
    <property type="project" value="TreeGrafter"/>
</dbReference>
<dbReference type="PANTHER" id="PTHR43441">
    <property type="entry name" value="RIBOSOMAL-PROTEIN-SERINE ACETYLTRANSFERASE"/>
    <property type="match status" value="1"/>
</dbReference>
<dbReference type="SUPFAM" id="SSF55729">
    <property type="entry name" value="Acyl-CoA N-acyltransferases (Nat)"/>
    <property type="match status" value="1"/>
</dbReference>
<dbReference type="InterPro" id="IPR016181">
    <property type="entry name" value="Acyl_CoA_acyltransferase"/>
</dbReference>
<dbReference type="EMBL" id="BMEA01000001">
    <property type="protein sequence ID" value="GGB77699.1"/>
    <property type="molecule type" value="Genomic_DNA"/>
</dbReference>
<evidence type="ECO:0000313" key="2">
    <source>
        <dbReference type="EMBL" id="GGB77699.1"/>
    </source>
</evidence>
<dbReference type="GO" id="GO:0005737">
    <property type="term" value="C:cytoplasm"/>
    <property type="evidence" value="ECO:0007669"/>
    <property type="project" value="TreeGrafter"/>
</dbReference>
<dbReference type="PROSITE" id="PS51186">
    <property type="entry name" value="GNAT"/>
    <property type="match status" value="1"/>
</dbReference>
<dbReference type="RefSeq" id="WP_035946318.1">
    <property type="nucleotide sequence ID" value="NZ_BMEA01000001.1"/>
</dbReference>
<dbReference type="Gene3D" id="3.40.630.30">
    <property type="match status" value="1"/>
</dbReference>
<sequence>MTDLRTPRLVLHPVDVAEGQRITARSVGDDDLWAPDFPTAGDVMSVTAYLRRTADHGEQRPFGFYRITRSSDGLAIGGIGFKGQPEDGSVEIGYGLAPSARGNGYAAEAATALVEVATAHGLDRVVADTDRANIASQRTLERAGFTRRRDEADACFYEVVLDNG</sequence>
<evidence type="ECO:0000259" key="1">
    <source>
        <dbReference type="PROSITE" id="PS51186"/>
    </source>
</evidence>
<reference evidence="2" key="2">
    <citation type="submission" date="2020-09" db="EMBL/GenBank/DDBJ databases">
        <authorList>
            <person name="Sun Q."/>
            <person name="Zhou Y."/>
        </authorList>
    </citation>
    <scope>NUCLEOTIDE SEQUENCE</scope>
    <source>
        <strain evidence="2">CGMCC 1.10749</strain>
    </source>
</reference>
<protein>
    <recommendedName>
        <fullName evidence="1">N-acetyltransferase domain-containing protein</fullName>
    </recommendedName>
</protein>
<dbReference type="Pfam" id="PF13302">
    <property type="entry name" value="Acetyltransf_3"/>
    <property type="match status" value="1"/>
</dbReference>
<evidence type="ECO:0000313" key="3">
    <source>
        <dbReference type="Proteomes" id="UP000628079"/>
    </source>
</evidence>
<dbReference type="InterPro" id="IPR051908">
    <property type="entry name" value="Ribosomal_N-acetyltransferase"/>
</dbReference>
<accession>A0A8H9KQG6</accession>
<gene>
    <name evidence="2" type="ORF">GCM10011314_16690</name>
</gene>
<feature type="domain" description="N-acetyltransferase" evidence="1">
    <location>
        <begin position="20"/>
        <end position="162"/>
    </location>
</feature>
<dbReference type="Proteomes" id="UP000628079">
    <property type="component" value="Unassembled WGS sequence"/>
</dbReference>
<proteinExistence type="predicted"/>
<dbReference type="GO" id="GO:0008999">
    <property type="term" value="F:protein-N-terminal-alanine acetyltransferase activity"/>
    <property type="evidence" value="ECO:0007669"/>
    <property type="project" value="TreeGrafter"/>
</dbReference>
<dbReference type="InterPro" id="IPR000182">
    <property type="entry name" value="GNAT_dom"/>
</dbReference>
<name>A0A8H9KQG6_9MICO</name>
<organism evidence="2 3">
    <name type="scientific">Knoellia flava</name>
    <dbReference type="NCBI Taxonomy" id="913969"/>
    <lineage>
        <taxon>Bacteria</taxon>
        <taxon>Bacillati</taxon>
        <taxon>Actinomycetota</taxon>
        <taxon>Actinomycetes</taxon>
        <taxon>Micrococcales</taxon>
        <taxon>Intrasporangiaceae</taxon>
        <taxon>Knoellia</taxon>
    </lineage>
</organism>
<dbReference type="PANTHER" id="PTHR43441:SF6">
    <property type="entry name" value="N-ACETYLTRANSFERASE DOMAIN-CONTAINING PROTEIN"/>
    <property type="match status" value="1"/>
</dbReference>
<comment type="caution">
    <text evidence="2">The sequence shown here is derived from an EMBL/GenBank/DDBJ whole genome shotgun (WGS) entry which is preliminary data.</text>
</comment>